<dbReference type="Pfam" id="PF13385">
    <property type="entry name" value="Laminin_G_3"/>
    <property type="match status" value="2"/>
</dbReference>
<name>A0A6M3M711_9ZZZZ</name>
<dbReference type="InterPro" id="IPR013320">
    <property type="entry name" value="ConA-like_dom_sf"/>
</dbReference>
<organism evidence="1">
    <name type="scientific">viral metagenome</name>
    <dbReference type="NCBI Taxonomy" id="1070528"/>
    <lineage>
        <taxon>unclassified sequences</taxon>
        <taxon>metagenomes</taxon>
        <taxon>organismal metagenomes</taxon>
    </lineage>
</organism>
<proteinExistence type="predicted"/>
<dbReference type="EMBL" id="MT143705">
    <property type="protein sequence ID" value="QJB01106.1"/>
    <property type="molecule type" value="Genomic_DNA"/>
</dbReference>
<dbReference type="Gene3D" id="2.60.120.200">
    <property type="match status" value="2"/>
</dbReference>
<dbReference type="GO" id="GO:0030246">
    <property type="term" value="F:carbohydrate binding"/>
    <property type="evidence" value="ECO:0007669"/>
    <property type="project" value="UniProtKB-KW"/>
</dbReference>
<accession>A0A6M3M711</accession>
<gene>
    <name evidence="1" type="ORF">MM171A00145_0043</name>
</gene>
<protein>
    <submittedName>
        <fullName evidence="1">Putative lectin/glucanase superfamily protein</fullName>
    </submittedName>
</protein>
<dbReference type="SUPFAM" id="SSF49899">
    <property type="entry name" value="Concanavalin A-like lectins/glucanases"/>
    <property type="match status" value="2"/>
</dbReference>
<dbReference type="AlphaFoldDB" id="A0A6M3M711"/>
<keyword evidence="1" id="KW-0430">Lectin</keyword>
<sequence length="426" mass="46367">MSVVPASLGAERARGCFWASVFPSAARVVKDGGAVTGAPTFDAAHGVTMDGANDYLTYNMLLQEWASVEFSCVARFTPTFALDDGSAHFLFDGPAMGVYSVLKNAADGLQVFLGNTGVGTAAYADIAAAWNDLTENIIVVSSTTGNTSMWLNGVQIVTADATAWAPIPPVWIVVGATNGGVNKFPGTIHELKFFHTKLTDQEALDYSDGVQWDYKEQRAPLYTGRLNTYDPAHNLVLDASGNGRDGEISGATKVIGRPGYLFDGDNDHIESAMSGSAATLELSVACWVQRDANGGNDDRIWTQYFGNEVNIELVLRLDNDEINMVHGHGGLDQASGIFLPKNQYDAHHLVSTFDSANIWRLYVDGVLVYTSGALIFTSYGQKFLWGFTSVSWAGTMWGMQAWEEMVLTPLQVADLFQRERRERNRL</sequence>
<evidence type="ECO:0000313" key="1">
    <source>
        <dbReference type="EMBL" id="QJB01106.1"/>
    </source>
</evidence>
<reference evidence="1" key="1">
    <citation type="submission" date="2020-03" db="EMBL/GenBank/DDBJ databases">
        <title>The deep terrestrial virosphere.</title>
        <authorList>
            <person name="Holmfeldt K."/>
            <person name="Nilsson E."/>
            <person name="Simone D."/>
            <person name="Lopez-Fernandez M."/>
            <person name="Wu X."/>
            <person name="de Brujin I."/>
            <person name="Lundin D."/>
            <person name="Andersson A."/>
            <person name="Bertilsson S."/>
            <person name="Dopson M."/>
        </authorList>
    </citation>
    <scope>NUCLEOTIDE SEQUENCE</scope>
    <source>
        <strain evidence="1">MM171A00145</strain>
    </source>
</reference>